<accession>A0ABN7WJZ5</accession>
<name>A0ABN7WJZ5_GIGMA</name>
<gene>
    <name evidence="1" type="ORF">GMARGA_LOCUS31944</name>
</gene>
<evidence type="ECO:0000313" key="1">
    <source>
        <dbReference type="EMBL" id="CAG8834218.1"/>
    </source>
</evidence>
<reference evidence="1 2" key="1">
    <citation type="submission" date="2021-06" db="EMBL/GenBank/DDBJ databases">
        <authorList>
            <person name="Kallberg Y."/>
            <person name="Tangrot J."/>
            <person name="Rosling A."/>
        </authorList>
    </citation>
    <scope>NUCLEOTIDE SEQUENCE [LARGE SCALE GENOMIC DNA]</scope>
    <source>
        <strain evidence="1 2">120-4 pot B 10/14</strain>
    </source>
</reference>
<dbReference type="EMBL" id="CAJVQB010048901">
    <property type="protein sequence ID" value="CAG8834218.1"/>
    <property type="molecule type" value="Genomic_DNA"/>
</dbReference>
<evidence type="ECO:0000313" key="2">
    <source>
        <dbReference type="Proteomes" id="UP000789901"/>
    </source>
</evidence>
<feature type="non-terminal residue" evidence="1">
    <location>
        <position position="1"/>
    </location>
</feature>
<feature type="non-terminal residue" evidence="1">
    <location>
        <position position="382"/>
    </location>
</feature>
<dbReference type="Proteomes" id="UP000789901">
    <property type="component" value="Unassembled WGS sequence"/>
</dbReference>
<organism evidence="1 2">
    <name type="scientific">Gigaspora margarita</name>
    <dbReference type="NCBI Taxonomy" id="4874"/>
    <lineage>
        <taxon>Eukaryota</taxon>
        <taxon>Fungi</taxon>
        <taxon>Fungi incertae sedis</taxon>
        <taxon>Mucoromycota</taxon>
        <taxon>Glomeromycotina</taxon>
        <taxon>Glomeromycetes</taxon>
        <taxon>Diversisporales</taxon>
        <taxon>Gigasporaceae</taxon>
        <taxon>Gigaspora</taxon>
    </lineage>
</organism>
<keyword evidence="2" id="KW-1185">Reference proteome</keyword>
<protein>
    <submittedName>
        <fullName evidence="1">45072_t:CDS:1</fullName>
    </submittedName>
</protein>
<proteinExistence type="predicted"/>
<comment type="caution">
    <text evidence="1">The sequence shown here is derived from an EMBL/GenBank/DDBJ whole genome shotgun (WGS) entry which is preliminary data.</text>
</comment>
<sequence length="382" mass="45261">LYDLKTNQLINTFKRQILCKSILWDYPSYCVISNNNKLLAYLSFSIKGITIYSIECGLEIAELANILNTSIFKTENAIDRMFLYFFQNDEKLLIYYSESEFSSAVWAESDKQNWIIQDLEDLDKKSELKLDKLDKLYEPWLPIMSEGGRLPKEDDIQYSFYRKVVYNQIAYSSRVKQIKMNDEDEINIAKNACYTLEYFSVYTKKFEQAYDMMKKSNFVNFIKQTQKLILKFIRLHPTEYTLIKVGEHELVNYILFFGEPVHIPQYFPWSGKKNVICTVIYTALSEKDNTMLAFFLEYYSNYAVHNIGWMNTVVDIMPELFKKSYKYYAQILFYSPCFCDKEFDLFSFDILEVSLNSNDLLKVYIPITQLIPQNSELDLQEI</sequence>